<evidence type="ECO:0000313" key="19">
    <source>
        <dbReference type="EMBL" id="CAD5114128.1"/>
    </source>
</evidence>
<dbReference type="InterPro" id="IPR050477">
    <property type="entry name" value="GrpII_AminoAcid_Decarb"/>
</dbReference>
<dbReference type="FunFam" id="3.40.640.10:FF:000020">
    <property type="entry name" value="sphingosine-1-phosphate lyase 1"/>
    <property type="match status" value="1"/>
</dbReference>
<dbReference type="AlphaFoldDB" id="A0A7I8VFF9"/>
<dbReference type="InterPro" id="IPR015422">
    <property type="entry name" value="PyrdxlP-dep_Trfase_small"/>
</dbReference>
<dbReference type="OrthoDB" id="10254570at2759"/>
<evidence type="ECO:0000256" key="8">
    <source>
        <dbReference type="ARBA" id="ARBA00022919"/>
    </source>
</evidence>
<evidence type="ECO:0000256" key="14">
    <source>
        <dbReference type="ARBA" id="ARBA00038965"/>
    </source>
</evidence>
<proteinExistence type="inferred from homology"/>
<dbReference type="EC" id="4.1.2.27" evidence="14"/>
<dbReference type="GO" id="GO:0019752">
    <property type="term" value="P:carboxylic acid metabolic process"/>
    <property type="evidence" value="ECO:0007669"/>
    <property type="project" value="InterPro"/>
</dbReference>
<evidence type="ECO:0000313" key="20">
    <source>
        <dbReference type="Proteomes" id="UP000549394"/>
    </source>
</evidence>
<evidence type="ECO:0000256" key="7">
    <source>
        <dbReference type="ARBA" id="ARBA00022898"/>
    </source>
</evidence>
<evidence type="ECO:0000256" key="1">
    <source>
        <dbReference type="ARBA" id="ARBA00001933"/>
    </source>
</evidence>
<dbReference type="Gene3D" id="3.40.640.10">
    <property type="entry name" value="Type I PLP-dependent aspartate aminotransferase-like (Major domain)"/>
    <property type="match status" value="1"/>
</dbReference>
<evidence type="ECO:0000256" key="11">
    <source>
        <dbReference type="ARBA" id="ARBA00023136"/>
    </source>
</evidence>
<gene>
    <name evidence="19" type="ORF">DGYR_LOCUS3011</name>
</gene>
<dbReference type="GO" id="GO:0008117">
    <property type="term" value="F:sphinganine-1-phosphate aldolase activity"/>
    <property type="evidence" value="ECO:0007669"/>
    <property type="project" value="UniProtKB-EC"/>
</dbReference>
<feature type="modified residue" description="N6-(pyridoxal phosphate)lysine" evidence="16">
    <location>
        <position position="341"/>
    </location>
</feature>
<dbReference type="GO" id="GO:0006665">
    <property type="term" value="P:sphingolipid metabolic process"/>
    <property type="evidence" value="ECO:0007669"/>
    <property type="project" value="UniProtKB-KW"/>
</dbReference>
<protein>
    <recommendedName>
        <fullName evidence="14">sphinganine-1-phosphate aldolase</fullName>
        <ecNumber evidence="14">4.1.2.27</ecNumber>
    </recommendedName>
    <alternativeName>
        <fullName evidence="15">Sphingosine-1-phosphate aldolase</fullName>
    </alternativeName>
</protein>
<dbReference type="GO" id="GO:0030170">
    <property type="term" value="F:pyridoxal phosphate binding"/>
    <property type="evidence" value="ECO:0007669"/>
    <property type="project" value="InterPro"/>
</dbReference>
<keyword evidence="10" id="KW-0443">Lipid metabolism</keyword>
<evidence type="ECO:0000256" key="10">
    <source>
        <dbReference type="ARBA" id="ARBA00023098"/>
    </source>
</evidence>
<dbReference type="InterPro" id="IPR002129">
    <property type="entry name" value="PyrdxlP-dep_de-COase"/>
</dbReference>
<evidence type="ECO:0000256" key="5">
    <source>
        <dbReference type="ARBA" id="ARBA00022692"/>
    </source>
</evidence>
<dbReference type="Pfam" id="PF00282">
    <property type="entry name" value="Pyridoxal_deC"/>
    <property type="match status" value="1"/>
</dbReference>
<organism evidence="19 20">
    <name type="scientific">Dimorphilus gyrociliatus</name>
    <dbReference type="NCBI Taxonomy" id="2664684"/>
    <lineage>
        <taxon>Eukaryota</taxon>
        <taxon>Metazoa</taxon>
        <taxon>Spiralia</taxon>
        <taxon>Lophotrochozoa</taxon>
        <taxon>Annelida</taxon>
        <taxon>Polychaeta</taxon>
        <taxon>Polychaeta incertae sedis</taxon>
        <taxon>Dinophilidae</taxon>
        <taxon>Dimorphilus</taxon>
    </lineage>
</organism>
<evidence type="ECO:0000256" key="16">
    <source>
        <dbReference type="PIRSR" id="PIRSR602129-50"/>
    </source>
</evidence>
<reference evidence="19 20" key="1">
    <citation type="submission" date="2020-08" db="EMBL/GenBank/DDBJ databases">
        <authorList>
            <person name="Hejnol A."/>
        </authorList>
    </citation>
    <scope>NUCLEOTIDE SEQUENCE [LARGE SCALE GENOMIC DNA]</scope>
</reference>
<evidence type="ECO:0000256" key="3">
    <source>
        <dbReference type="ARBA" id="ARBA00004760"/>
    </source>
</evidence>
<comment type="caution">
    <text evidence="19">The sequence shown here is derived from an EMBL/GenBank/DDBJ whole genome shotgun (WGS) entry which is preliminary data.</text>
</comment>
<evidence type="ECO:0000256" key="18">
    <source>
        <dbReference type="SAM" id="Phobius"/>
    </source>
</evidence>
<dbReference type="PANTHER" id="PTHR42735">
    <property type="match status" value="1"/>
</dbReference>
<keyword evidence="8" id="KW-0746">Sphingolipid metabolism</keyword>
<keyword evidence="6" id="KW-0256">Endoplasmic reticulum</keyword>
<dbReference type="InterPro" id="IPR015421">
    <property type="entry name" value="PyrdxlP-dep_Trfase_major"/>
</dbReference>
<keyword evidence="12 17" id="KW-0456">Lyase</keyword>
<evidence type="ECO:0000256" key="13">
    <source>
        <dbReference type="ARBA" id="ARBA00038302"/>
    </source>
</evidence>
<keyword evidence="11 18" id="KW-0472">Membrane</keyword>
<accession>A0A7I8VFF9</accession>
<keyword evidence="9 18" id="KW-1133">Transmembrane helix</keyword>
<feature type="transmembrane region" description="Helical" evidence="18">
    <location>
        <begin position="6"/>
        <end position="25"/>
    </location>
</feature>
<comment type="cofactor">
    <cofactor evidence="1 16 17">
        <name>pyridoxal 5'-phosphate</name>
        <dbReference type="ChEBI" id="CHEBI:597326"/>
    </cofactor>
</comment>
<evidence type="ECO:0000256" key="2">
    <source>
        <dbReference type="ARBA" id="ARBA00004389"/>
    </source>
</evidence>
<evidence type="ECO:0000256" key="15">
    <source>
        <dbReference type="ARBA" id="ARBA00042568"/>
    </source>
</evidence>
<keyword evidence="7 16" id="KW-0663">Pyridoxal phosphate</keyword>
<comment type="similarity">
    <text evidence="13">Belongs to the group II decarboxylase family. Sphingosine-1-phosphate lyase subfamily.</text>
</comment>
<comment type="pathway">
    <text evidence="3">Lipid metabolism; sphingolipid metabolism.</text>
</comment>
<dbReference type="SUPFAM" id="SSF53383">
    <property type="entry name" value="PLP-dependent transferases"/>
    <property type="match status" value="1"/>
</dbReference>
<keyword evidence="20" id="KW-1185">Reference proteome</keyword>
<dbReference type="Gene3D" id="3.90.1150.10">
    <property type="entry name" value="Aspartate Aminotransferase, domain 1"/>
    <property type="match status" value="1"/>
</dbReference>
<evidence type="ECO:0000256" key="12">
    <source>
        <dbReference type="ARBA" id="ARBA00023239"/>
    </source>
</evidence>
<dbReference type="Gene3D" id="6.10.140.2150">
    <property type="match status" value="1"/>
</dbReference>
<evidence type="ECO:0000256" key="4">
    <source>
        <dbReference type="ARBA" id="ARBA00004991"/>
    </source>
</evidence>
<evidence type="ECO:0000256" key="17">
    <source>
        <dbReference type="RuleBase" id="RU000382"/>
    </source>
</evidence>
<dbReference type="Proteomes" id="UP000549394">
    <property type="component" value="Unassembled WGS sequence"/>
</dbReference>
<sequence length="540" mass="60308">MLILWLYWFEHLIFTLFLVIVLSIWGKEGFRGVAKIFVQAVRKIPAFNNLLSSILKKEVKNFVGTIKNTESDKSAAQPKVSLPKKGISHEELLKEMTKIKADDQDPSSGKLFAYVYTNENGHFDIQKEAYELFSEKTGYDGDHDKLVKEFYYAFMHENALNPMVFPSLRRFENEIVSMTASMLNGDDQVCGSLTSGGTESILMAMKAYRHRALKLFPHITNPEMVAPITIHPAHEKAASYFGFKIVHIPIDENCLPNMEKYEEAINANTIALLSSAPQYCHGVIDPIEDIAKLANKYDLPLHVDACFGGFMLPWVEKLGYNIPPFDFRVKGVTSMSADVHKYGFGAKGASVVLYNTAELRKYQMFAYAEWPGGLFGSPSMAGTRPGGNIAAAWAALKAMGQDGYLSMAKGLMETTSYLIEKINSIEGLTIMSKPHMTAFAFTSTDPSVCIYSLADALEEKGWKTERQQNPPSLHCTIMPNHAQVKEKLVEDIEYCIKTTKGKKDLAKKGTAGVYGMVGTIPDKSIVEDFLIEFFCQIYKS</sequence>
<dbReference type="InterPro" id="IPR015424">
    <property type="entry name" value="PyrdxlP-dep_Trfase"/>
</dbReference>
<dbReference type="PANTHER" id="PTHR42735:SF9">
    <property type="entry name" value="SPHINGOSINE-1-PHOSPHATE LYASE"/>
    <property type="match status" value="1"/>
</dbReference>
<name>A0A7I8VFF9_9ANNE</name>
<evidence type="ECO:0000256" key="9">
    <source>
        <dbReference type="ARBA" id="ARBA00022989"/>
    </source>
</evidence>
<keyword evidence="5 18" id="KW-0812">Transmembrane</keyword>
<dbReference type="GO" id="GO:0005789">
    <property type="term" value="C:endoplasmic reticulum membrane"/>
    <property type="evidence" value="ECO:0007669"/>
    <property type="project" value="UniProtKB-SubCell"/>
</dbReference>
<evidence type="ECO:0000256" key="6">
    <source>
        <dbReference type="ARBA" id="ARBA00022824"/>
    </source>
</evidence>
<comment type="subcellular location">
    <subcellularLocation>
        <location evidence="2">Endoplasmic reticulum membrane</location>
        <topology evidence="2">Single-pass membrane protein</topology>
    </subcellularLocation>
</comment>
<comment type="pathway">
    <text evidence="4">Sphingolipid metabolism.</text>
</comment>
<dbReference type="EMBL" id="CAJFCJ010000005">
    <property type="protein sequence ID" value="CAD5114128.1"/>
    <property type="molecule type" value="Genomic_DNA"/>
</dbReference>